<evidence type="ECO:0000313" key="1">
    <source>
        <dbReference type="EMBL" id="KAJ8012119.1"/>
    </source>
</evidence>
<evidence type="ECO:0000313" key="2">
    <source>
        <dbReference type="Proteomes" id="UP001157502"/>
    </source>
</evidence>
<gene>
    <name evidence="1" type="ORF">DPEC_G00065360</name>
</gene>
<accession>A0ACC2H7Z1</accession>
<keyword evidence="2" id="KW-1185">Reference proteome</keyword>
<organism evidence="1 2">
    <name type="scientific">Dallia pectoralis</name>
    <name type="common">Alaska blackfish</name>
    <dbReference type="NCBI Taxonomy" id="75939"/>
    <lineage>
        <taxon>Eukaryota</taxon>
        <taxon>Metazoa</taxon>
        <taxon>Chordata</taxon>
        <taxon>Craniata</taxon>
        <taxon>Vertebrata</taxon>
        <taxon>Euteleostomi</taxon>
        <taxon>Actinopterygii</taxon>
        <taxon>Neopterygii</taxon>
        <taxon>Teleostei</taxon>
        <taxon>Protacanthopterygii</taxon>
        <taxon>Esociformes</taxon>
        <taxon>Umbridae</taxon>
        <taxon>Dallia</taxon>
    </lineage>
</organism>
<reference evidence="1" key="1">
    <citation type="submission" date="2021-05" db="EMBL/GenBank/DDBJ databases">
        <authorList>
            <person name="Pan Q."/>
            <person name="Jouanno E."/>
            <person name="Zahm M."/>
            <person name="Klopp C."/>
            <person name="Cabau C."/>
            <person name="Louis A."/>
            <person name="Berthelot C."/>
            <person name="Parey E."/>
            <person name="Roest Crollius H."/>
            <person name="Montfort J."/>
            <person name="Robinson-Rechavi M."/>
            <person name="Bouchez O."/>
            <person name="Lampietro C."/>
            <person name="Lopez Roques C."/>
            <person name="Donnadieu C."/>
            <person name="Postlethwait J."/>
            <person name="Bobe J."/>
            <person name="Dillon D."/>
            <person name="Chandos A."/>
            <person name="von Hippel F."/>
            <person name="Guiguen Y."/>
        </authorList>
    </citation>
    <scope>NUCLEOTIDE SEQUENCE</scope>
    <source>
        <strain evidence="1">YG-Jan2019</strain>
    </source>
</reference>
<dbReference type="EMBL" id="CM055732">
    <property type="protein sequence ID" value="KAJ8012119.1"/>
    <property type="molecule type" value="Genomic_DNA"/>
</dbReference>
<dbReference type="Proteomes" id="UP001157502">
    <property type="component" value="Chromosome 5"/>
</dbReference>
<name>A0ACC2H7Z1_DALPE</name>
<comment type="caution">
    <text evidence="1">The sequence shown here is derived from an EMBL/GenBank/DDBJ whole genome shotgun (WGS) entry which is preliminary data.</text>
</comment>
<sequence>MCFQSSDRAWELEGPDPEGWGFGRLCLFWKRPPCPPPSQDMTERLRGCAARPTWSVCLHPTPIPPWWRPAVLRGDCSGPAGPRLLGKASPLNSLEAQAY</sequence>
<protein>
    <submittedName>
        <fullName evidence="1">Uncharacterized protein</fullName>
    </submittedName>
</protein>
<proteinExistence type="predicted"/>